<name>A0A2U3V0E1_TURTR</name>
<protein>
    <submittedName>
        <fullName evidence="7">Tigger transposable element-derived protein 1-like</fullName>
    </submittedName>
</protein>
<evidence type="ECO:0000256" key="2">
    <source>
        <dbReference type="ARBA" id="ARBA00023125"/>
    </source>
</evidence>
<dbReference type="InterPro" id="IPR006600">
    <property type="entry name" value="HTH_CenpB_DNA-bd_dom"/>
</dbReference>
<evidence type="ECO:0000256" key="3">
    <source>
        <dbReference type="ARBA" id="ARBA00023242"/>
    </source>
</evidence>
<keyword evidence="3" id="KW-0539">Nucleus</keyword>
<evidence type="ECO:0000313" key="7">
    <source>
        <dbReference type="RefSeq" id="XP_004313517.1"/>
    </source>
</evidence>
<dbReference type="Gene3D" id="3.30.420.10">
    <property type="entry name" value="Ribonuclease H-like superfamily/Ribonuclease H"/>
    <property type="match status" value="1"/>
</dbReference>
<organism evidence="6 7">
    <name type="scientific">Tursiops truncatus</name>
    <name type="common">Atlantic bottle-nosed dolphin</name>
    <name type="synonym">Delphinus truncatus</name>
    <dbReference type="NCBI Taxonomy" id="9739"/>
    <lineage>
        <taxon>Eukaryota</taxon>
        <taxon>Metazoa</taxon>
        <taxon>Chordata</taxon>
        <taxon>Craniata</taxon>
        <taxon>Vertebrata</taxon>
        <taxon>Euteleostomi</taxon>
        <taxon>Mammalia</taxon>
        <taxon>Eutheria</taxon>
        <taxon>Laurasiatheria</taxon>
        <taxon>Artiodactyla</taxon>
        <taxon>Whippomorpha</taxon>
        <taxon>Cetacea</taxon>
        <taxon>Odontoceti</taxon>
        <taxon>Delphinidae</taxon>
        <taxon>Tursiops</taxon>
    </lineage>
</organism>
<proteinExistence type="predicted"/>
<keyword evidence="2" id="KW-0238">DNA-binding</keyword>
<dbReference type="OrthoDB" id="125347at2759"/>
<evidence type="ECO:0000256" key="4">
    <source>
        <dbReference type="SAM" id="MobiDB-lite"/>
    </source>
</evidence>
<reference evidence="7" key="1">
    <citation type="submission" date="2025-08" db="UniProtKB">
        <authorList>
            <consortium name="RefSeq"/>
        </authorList>
    </citation>
    <scope>IDENTIFICATION</scope>
    <source>
        <tissue evidence="7">Spleen</tissue>
    </source>
</reference>
<dbReference type="Proteomes" id="UP000245320">
    <property type="component" value="Chromosome 19"/>
</dbReference>
<feature type="domain" description="HTH CENPB-type" evidence="5">
    <location>
        <begin position="41"/>
        <end position="118"/>
    </location>
</feature>
<keyword evidence="6" id="KW-1185">Reference proteome</keyword>
<dbReference type="SMART" id="SM00674">
    <property type="entry name" value="CENPB"/>
    <property type="match status" value="1"/>
</dbReference>
<evidence type="ECO:0000259" key="5">
    <source>
        <dbReference type="PROSITE" id="PS51253"/>
    </source>
</evidence>
<dbReference type="GO" id="GO:0005634">
    <property type="term" value="C:nucleus"/>
    <property type="evidence" value="ECO:0007669"/>
    <property type="project" value="UniProtKB-SubCell"/>
</dbReference>
<dbReference type="PANTHER" id="PTHR19303">
    <property type="entry name" value="TRANSPOSON"/>
    <property type="match status" value="1"/>
</dbReference>
<dbReference type="SUPFAM" id="SSF46689">
    <property type="entry name" value="Homeodomain-like"/>
    <property type="match status" value="1"/>
</dbReference>
<feature type="region of interest" description="Disordered" evidence="4">
    <location>
        <begin position="525"/>
        <end position="557"/>
    </location>
</feature>
<dbReference type="PROSITE" id="PS51253">
    <property type="entry name" value="HTH_CENPB"/>
    <property type="match status" value="1"/>
</dbReference>
<dbReference type="Pfam" id="PF04218">
    <property type="entry name" value="CENP-B_N"/>
    <property type="match status" value="1"/>
</dbReference>
<dbReference type="InterPro" id="IPR036397">
    <property type="entry name" value="RNaseH_sf"/>
</dbReference>
<gene>
    <name evidence="7" type="primary">LOC101337958</name>
</gene>
<accession>A0A2U3V0E1</accession>
<dbReference type="GO" id="GO:0003677">
    <property type="term" value="F:DNA binding"/>
    <property type="evidence" value="ECO:0007669"/>
    <property type="project" value="UniProtKB-KW"/>
</dbReference>
<evidence type="ECO:0000313" key="6">
    <source>
        <dbReference type="Proteomes" id="UP000245320"/>
    </source>
</evidence>
<dbReference type="Pfam" id="PF03184">
    <property type="entry name" value="DDE_1"/>
    <property type="match status" value="1"/>
</dbReference>
<comment type="subcellular location">
    <subcellularLocation>
        <location evidence="1">Nucleus</location>
    </subcellularLocation>
</comment>
<dbReference type="Pfam" id="PF03221">
    <property type="entry name" value="HTH_Tnp_Tc5"/>
    <property type="match status" value="1"/>
</dbReference>
<evidence type="ECO:0000256" key="1">
    <source>
        <dbReference type="ARBA" id="ARBA00004123"/>
    </source>
</evidence>
<sequence length="557" mass="63135">MSCSAVGREFNVNESTIRYIKKKEKEIRRSVREAAPESAKVTSIVREEAMEKMEKRLNLWIHEMTTDKKGVVDSIVVRLKAKEIYGHVTQGQKNVKPFSASAGWLARFKRRYGVSNVKLAGEASSADQEAAEEFKKYLLSVIQEKGYVEEQVFNADETGLFYKDVGKRTYITQMASKAPSFKSFQDYATLLLCANAKGDFKCKPLMVYRAPSSQALKGKSVNHMPVHWRWNKKAWMTSDWFHSCFIPEVEYYLQGRNLAFKILLILDNAPVHCCEELKNAHPNVEVLFMPPNTTSLIQPLDQGIIKAFKAHYTRELYSKAFEALKANKETTMMDYWKSVTIRNVIDYVGTAWDNIKQATINNCWKNVWPDCVENFEGFEGVTESIKNSVKNIMHIAWQISGEGFDDMREEDVEEILAEKAVEPTNEDLDEMAKQGVGVSDDEDGDESQPKSPGIVPLTAAKISEWNSALETIFSDMEECDPMLDRSLKFKRLASCAFAPYAEMLKDLRQKARQTGLTQFLEPVWEGKLPTPSTSGESQTSEVELMDVNLPPSSSSAE</sequence>
<dbReference type="InterPro" id="IPR009057">
    <property type="entry name" value="Homeodomain-like_sf"/>
</dbReference>
<dbReference type="PANTHER" id="PTHR19303:SF66">
    <property type="entry name" value="HTH CENPB-TYPE DOMAIN-CONTAINING PROTEIN"/>
    <property type="match status" value="1"/>
</dbReference>
<dbReference type="InParanoid" id="A0A2U3V0E1"/>
<dbReference type="InterPro" id="IPR007889">
    <property type="entry name" value="HTH_Psq"/>
</dbReference>
<dbReference type="Gene3D" id="1.10.10.60">
    <property type="entry name" value="Homeodomain-like"/>
    <property type="match status" value="1"/>
</dbReference>
<dbReference type="RefSeq" id="XP_004313517.1">
    <property type="nucleotide sequence ID" value="XM_004313469.1"/>
</dbReference>
<dbReference type="GeneID" id="101337958"/>
<feature type="compositionally biased region" description="Polar residues" evidence="4">
    <location>
        <begin position="530"/>
        <end position="541"/>
    </location>
</feature>
<dbReference type="InterPro" id="IPR050863">
    <property type="entry name" value="CenT-Element_Derived"/>
</dbReference>
<dbReference type="InterPro" id="IPR004875">
    <property type="entry name" value="DDE_SF_endonuclease_dom"/>
</dbReference>
<dbReference type="AlphaFoldDB" id="A0A2U3V0E1"/>